<evidence type="ECO:0000313" key="3">
    <source>
        <dbReference type="Proteomes" id="UP000704176"/>
    </source>
</evidence>
<dbReference type="InterPro" id="IPR018692">
    <property type="entry name" value="DUF2189"/>
</dbReference>
<sequence length="264" mass="28009">MAKLDSIPGVGSALVGPTVRTISRADLKEALRRGVDDFMAMPTHAFFIALIYPVLGLFLAAGIFGNNVLPLLFPLIAGFALIGPFAAIGLYELSRRREQGEALSLSHTSEILRSPSIGSIAALGTLLLVILLLWLATAQALYFAIFGSDRPDSVATFLHQVLTTRQGWALILAGNAVGIAFSAVVLAISIVSFPLLLERNVSAATAVQTSLRAVSANPGPMALWGLIVAALLFVGFIPLFFGLAVVIPILGHATWHLYRRLVVS</sequence>
<dbReference type="EMBL" id="JAIRBM010000010">
    <property type="protein sequence ID" value="MBZ6077466.1"/>
    <property type="molecule type" value="Genomic_DNA"/>
</dbReference>
<dbReference type="RefSeq" id="WP_224313912.1">
    <property type="nucleotide sequence ID" value="NZ_JAIRBM010000010.1"/>
</dbReference>
<keyword evidence="3" id="KW-1185">Reference proteome</keyword>
<gene>
    <name evidence="2" type="ORF">K9B37_14400</name>
</gene>
<accession>A0ABS7VPI3</accession>
<dbReference type="Pfam" id="PF09955">
    <property type="entry name" value="DUF2189"/>
    <property type="match status" value="1"/>
</dbReference>
<comment type="caution">
    <text evidence="2">The sequence shown here is derived from an EMBL/GenBank/DDBJ whole genome shotgun (WGS) entry which is preliminary data.</text>
</comment>
<keyword evidence="1" id="KW-1133">Transmembrane helix</keyword>
<feature type="transmembrane region" description="Helical" evidence="1">
    <location>
        <begin position="167"/>
        <end position="191"/>
    </location>
</feature>
<protein>
    <submittedName>
        <fullName evidence="2">DUF2189 domain-containing protein</fullName>
    </submittedName>
</protein>
<feature type="transmembrane region" description="Helical" evidence="1">
    <location>
        <begin position="45"/>
        <end position="64"/>
    </location>
</feature>
<proteinExistence type="predicted"/>
<name>A0ABS7VPI3_9HYPH</name>
<evidence type="ECO:0000256" key="1">
    <source>
        <dbReference type="SAM" id="Phobius"/>
    </source>
</evidence>
<keyword evidence="1" id="KW-0812">Transmembrane</keyword>
<evidence type="ECO:0000313" key="2">
    <source>
        <dbReference type="EMBL" id="MBZ6077466.1"/>
    </source>
</evidence>
<feature type="transmembrane region" description="Helical" evidence="1">
    <location>
        <begin position="221"/>
        <end position="250"/>
    </location>
</feature>
<reference evidence="2 3" key="1">
    <citation type="submission" date="2021-09" db="EMBL/GenBank/DDBJ databases">
        <title>The complete genome sequence of a new microorganism.</title>
        <authorList>
            <person name="Zi Z."/>
        </authorList>
    </citation>
    <scope>NUCLEOTIDE SEQUENCE [LARGE SCALE GENOMIC DNA]</scope>
    <source>
        <strain evidence="2 3">WGZ8</strain>
    </source>
</reference>
<feature type="transmembrane region" description="Helical" evidence="1">
    <location>
        <begin position="71"/>
        <end position="91"/>
    </location>
</feature>
<organism evidence="2 3">
    <name type="scientific">Microvirga puerhi</name>
    <dbReference type="NCBI Taxonomy" id="2876078"/>
    <lineage>
        <taxon>Bacteria</taxon>
        <taxon>Pseudomonadati</taxon>
        <taxon>Pseudomonadota</taxon>
        <taxon>Alphaproteobacteria</taxon>
        <taxon>Hyphomicrobiales</taxon>
        <taxon>Methylobacteriaceae</taxon>
        <taxon>Microvirga</taxon>
    </lineage>
</organism>
<dbReference type="Proteomes" id="UP000704176">
    <property type="component" value="Unassembled WGS sequence"/>
</dbReference>
<keyword evidence="1" id="KW-0472">Membrane</keyword>
<feature type="transmembrane region" description="Helical" evidence="1">
    <location>
        <begin position="120"/>
        <end position="146"/>
    </location>
</feature>